<gene>
    <name evidence="1" type="ORF">BWY04_01165</name>
</gene>
<comment type="caution">
    <text evidence="1">The sequence shown here is derived from an EMBL/GenBank/DDBJ whole genome shotgun (WGS) entry which is preliminary data.</text>
</comment>
<name>A0A1V5ZL56_9BACT</name>
<organism evidence="1">
    <name type="scientific">candidate division CPR1 bacterium ADurb.Bin160</name>
    <dbReference type="NCBI Taxonomy" id="1852826"/>
    <lineage>
        <taxon>Bacteria</taxon>
        <taxon>candidate division CPR1</taxon>
    </lineage>
</organism>
<protein>
    <submittedName>
        <fullName evidence="1">Uncharacterized protein</fullName>
    </submittedName>
</protein>
<sequence>MNPYPADEVLNFVEKLSSKYDFFPRVRFSFGIQSFDNFVLSNV</sequence>
<proteinExistence type="predicted"/>
<evidence type="ECO:0000313" key="1">
    <source>
        <dbReference type="EMBL" id="OQB40901.1"/>
    </source>
</evidence>
<dbReference type="EMBL" id="MWDB01000029">
    <property type="protein sequence ID" value="OQB40901.1"/>
    <property type="molecule type" value="Genomic_DNA"/>
</dbReference>
<reference evidence="1" key="1">
    <citation type="submission" date="2017-02" db="EMBL/GenBank/DDBJ databases">
        <title>Delving into the versatile metabolic prowess of the omnipresent phylum Bacteroidetes.</title>
        <authorList>
            <person name="Nobu M.K."/>
            <person name="Mei R."/>
            <person name="Narihiro T."/>
            <person name="Kuroda K."/>
            <person name="Liu W.-T."/>
        </authorList>
    </citation>
    <scope>NUCLEOTIDE SEQUENCE</scope>
    <source>
        <strain evidence="1">ADurb.Bin160</strain>
    </source>
</reference>
<dbReference type="AlphaFoldDB" id="A0A1V5ZL56"/>
<accession>A0A1V5ZL56</accession>
<dbReference type="Proteomes" id="UP000485621">
    <property type="component" value="Unassembled WGS sequence"/>
</dbReference>